<feature type="transmembrane region" description="Helical" evidence="7">
    <location>
        <begin position="44"/>
        <end position="67"/>
    </location>
</feature>
<evidence type="ECO:0000256" key="3">
    <source>
        <dbReference type="ARBA" id="ARBA00022475"/>
    </source>
</evidence>
<dbReference type="GO" id="GO:0016746">
    <property type="term" value="F:acyltransferase activity"/>
    <property type="evidence" value="ECO:0007669"/>
    <property type="project" value="UniProtKB-KW"/>
</dbReference>
<feature type="transmembrane region" description="Helical" evidence="7">
    <location>
        <begin position="199"/>
        <end position="218"/>
    </location>
</feature>
<evidence type="ECO:0000256" key="4">
    <source>
        <dbReference type="ARBA" id="ARBA00022692"/>
    </source>
</evidence>
<keyword evidence="5 7" id="KW-1133">Transmembrane helix</keyword>
<name>A0ABT9CI11_9BACL</name>
<keyword evidence="3" id="KW-1003">Cell membrane</keyword>
<organism evidence="9 10">
    <name type="scientific">Paenibacillus lacisoli</name>
    <dbReference type="NCBI Taxonomy" id="3064525"/>
    <lineage>
        <taxon>Bacteria</taxon>
        <taxon>Bacillati</taxon>
        <taxon>Bacillota</taxon>
        <taxon>Bacilli</taxon>
        <taxon>Bacillales</taxon>
        <taxon>Paenibacillaceae</taxon>
        <taxon>Paenibacillus</taxon>
    </lineage>
</organism>
<feature type="transmembrane region" description="Helical" evidence="7">
    <location>
        <begin position="87"/>
        <end position="104"/>
    </location>
</feature>
<protein>
    <submittedName>
        <fullName evidence="9">Acyltransferase</fullName>
        <ecNumber evidence="9">2.3.1.-</ecNumber>
    </submittedName>
</protein>
<feature type="transmembrane region" description="Helical" evidence="7">
    <location>
        <begin position="238"/>
        <end position="259"/>
    </location>
</feature>
<feature type="transmembrane region" description="Helical" evidence="7">
    <location>
        <begin position="136"/>
        <end position="156"/>
    </location>
</feature>
<comment type="subcellular location">
    <subcellularLocation>
        <location evidence="1">Cell membrane</location>
        <topology evidence="1">Multi-pass membrane protein</topology>
    </subcellularLocation>
</comment>
<dbReference type="EC" id="2.3.1.-" evidence="9"/>
<evidence type="ECO:0000259" key="8">
    <source>
        <dbReference type="Pfam" id="PF01757"/>
    </source>
</evidence>
<reference evidence="9 10" key="1">
    <citation type="submission" date="2023-07" db="EMBL/GenBank/DDBJ databases">
        <title>Paenibacillus sp. JX-17 nov. isolated from soil.</title>
        <authorList>
            <person name="Wan Y."/>
            <person name="Liu B."/>
        </authorList>
    </citation>
    <scope>NUCLEOTIDE SEQUENCE [LARGE SCALE GENOMIC DNA]</scope>
    <source>
        <strain evidence="9 10">JX-17</strain>
    </source>
</reference>
<sequence>MIKRERIPELDVYRAMAIMAVIMIHATSQTIVETQGSSLFHPFLLLNIFSKFAVQVFIFLSGFVLFYNYIDKPFGWKTAGAFYKKRLLYIIVPYVIFSALYYVMKLYFNDQLNTPFPELASRFWTKLWQGNAHTHLYYLIIMIQLYVIFPLFLAIFKKLRQWIPSRAGAGWVVFLLGLVLQWGFILINKYEWQVPAKGSLAITYMSFFLTGGVIAVYYGRFKEWLIVSVKGMKSPKLAVWLILWAAWLGAGLLHVELWYNTYVNKLRINSLWYEVIGNLHWLLSSLVLFQLSFILYRHVGSFLSRFLTWMGACSFGIYLLHPAVLFFYRDYVPAGGTTLHYAAVIAGGWLLALFVSWLVVTLLARVKGIWVLFGTMPPFPAKRTSKPSRSVSM</sequence>
<dbReference type="Proteomes" id="UP001240171">
    <property type="component" value="Unassembled WGS sequence"/>
</dbReference>
<comment type="similarity">
    <text evidence="2">Belongs to the acyltransferase 3 family.</text>
</comment>
<dbReference type="PANTHER" id="PTHR40074:SF2">
    <property type="entry name" value="O-ACETYLTRANSFERASE WECH"/>
    <property type="match status" value="1"/>
</dbReference>
<feature type="transmembrane region" description="Helical" evidence="7">
    <location>
        <begin position="279"/>
        <end position="299"/>
    </location>
</feature>
<keyword evidence="10" id="KW-1185">Reference proteome</keyword>
<evidence type="ECO:0000313" key="9">
    <source>
        <dbReference type="EMBL" id="MDO7908500.1"/>
    </source>
</evidence>
<evidence type="ECO:0000256" key="2">
    <source>
        <dbReference type="ARBA" id="ARBA00007400"/>
    </source>
</evidence>
<keyword evidence="9" id="KW-0012">Acyltransferase</keyword>
<proteinExistence type="inferred from homology"/>
<keyword evidence="9" id="KW-0808">Transferase</keyword>
<feature type="transmembrane region" description="Helical" evidence="7">
    <location>
        <begin position="306"/>
        <end position="328"/>
    </location>
</feature>
<keyword evidence="4 7" id="KW-0812">Transmembrane</keyword>
<feature type="transmembrane region" description="Helical" evidence="7">
    <location>
        <begin position="340"/>
        <end position="364"/>
    </location>
</feature>
<feature type="transmembrane region" description="Helical" evidence="7">
    <location>
        <begin position="168"/>
        <end position="187"/>
    </location>
</feature>
<evidence type="ECO:0000313" key="10">
    <source>
        <dbReference type="Proteomes" id="UP001240171"/>
    </source>
</evidence>
<feature type="domain" description="Acyltransferase 3" evidence="8">
    <location>
        <begin position="8"/>
        <end position="359"/>
    </location>
</feature>
<dbReference type="Pfam" id="PF01757">
    <property type="entry name" value="Acyl_transf_3"/>
    <property type="match status" value="1"/>
</dbReference>
<keyword evidence="6 7" id="KW-0472">Membrane</keyword>
<evidence type="ECO:0000256" key="1">
    <source>
        <dbReference type="ARBA" id="ARBA00004651"/>
    </source>
</evidence>
<accession>A0ABT9CI11</accession>
<dbReference type="EMBL" id="JAUQTB010000017">
    <property type="protein sequence ID" value="MDO7908500.1"/>
    <property type="molecule type" value="Genomic_DNA"/>
</dbReference>
<dbReference type="InterPro" id="IPR002656">
    <property type="entry name" value="Acyl_transf_3_dom"/>
</dbReference>
<dbReference type="PANTHER" id="PTHR40074">
    <property type="entry name" value="O-ACETYLTRANSFERASE WECH"/>
    <property type="match status" value="1"/>
</dbReference>
<evidence type="ECO:0000256" key="5">
    <source>
        <dbReference type="ARBA" id="ARBA00022989"/>
    </source>
</evidence>
<gene>
    <name evidence="9" type="ORF">Q5741_19085</name>
</gene>
<evidence type="ECO:0000256" key="7">
    <source>
        <dbReference type="SAM" id="Phobius"/>
    </source>
</evidence>
<evidence type="ECO:0000256" key="6">
    <source>
        <dbReference type="ARBA" id="ARBA00023136"/>
    </source>
</evidence>
<comment type="caution">
    <text evidence="9">The sequence shown here is derived from an EMBL/GenBank/DDBJ whole genome shotgun (WGS) entry which is preliminary data.</text>
</comment>
<feature type="transmembrane region" description="Helical" evidence="7">
    <location>
        <begin position="12"/>
        <end position="32"/>
    </location>
</feature>
<dbReference type="RefSeq" id="WP_305025721.1">
    <property type="nucleotide sequence ID" value="NZ_JAUQTB010000017.1"/>
</dbReference>